<dbReference type="InterPro" id="IPR016186">
    <property type="entry name" value="C-type_lectin-like/link_sf"/>
</dbReference>
<organism evidence="3 4">
    <name type="scientific">Brachionus calyciflorus</name>
    <dbReference type="NCBI Taxonomy" id="104777"/>
    <lineage>
        <taxon>Eukaryota</taxon>
        <taxon>Metazoa</taxon>
        <taxon>Spiralia</taxon>
        <taxon>Gnathifera</taxon>
        <taxon>Rotifera</taxon>
        <taxon>Eurotatoria</taxon>
        <taxon>Monogononta</taxon>
        <taxon>Pseudotrocha</taxon>
        <taxon>Ploima</taxon>
        <taxon>Brachionidae</taxon>
        <taxon>Brachionus</taxon>
    </lineage>
</organism>
<dbReference type="Proteomes" id="UP000663879">
    <property type="component" value="Unassembled WGS sequence"/>
</dbReference>
<dbReference type="PROSITE" id="PS50041">
    <property type="entry name" value="C_TYPE_LECTIN_2"/>
    <property type="match status" value="1"/>
</dbReference>
<feature type="domain" description="C-type lectin" evidence="2">
    <location>
        <begin position="148"/>
        <end position="228"/>
    </location>
</feature>
<protein>
    <recommendedName>
        <fullName evidence="2">C-type lectin domain-containing protein</fullName>
    </recommendedName>
</protein>
<keyword evidence="1" id="KW-0732">Signal</keyword>
<evidence type="ECO:0000313" key="4">
    <source>
        <dbReference type="Proteomes" id="UP000663879"/>
    </source>
</evidence>
<feature type="signal peptide" evidence="1">
    <location>
        <begin position="1"/>
        <end position="24"/>
    </location>
</feature>
<evidence type="ECO:0000313" key="3">
    <source>
        <dbReference type="EMBL" id="CAF0875257.1"/>
    </source>
</evidence>
<dbReference type="Gene3D" id="3.10.100.10">
    <property type="entry name" value="Mannose-Binding Protein A, subunit A"/>
    <property type="match status" value="1"/>
</dbReference>
<dbReference type="EMBL" id="CAJNOC010001568">
    <property type="protein sequence ID" value="CAF0875257.1"/>
    <property type="molecule type" value="Genomic_DNA"/>
</dbReference>
<dbReference type="InterPro" id="IPR001304">
    <property type="entry name" value="C-type_lectin-like"/>
</dbReference>
<name>A0A813Y4G0_9BILA</name>
<dbReference type="AlphaFoldDB" id="A0A813Y4G0"/>
<keyword evidence="4" id="KW-1185">Reference proteome</keyword>
<accession>A0A813Y4G0</accession>
<comment type="caution">
    <text evidence="3">The sequence shown here is derived from an EMBL/GenBank/DDBJ whole genome shotgun (WGS) entry which is preliminary data.</text>
</comment>
<dbReference type="SUPFAM" id="SSF56436">
    <property type="entry name" value="C-type lectin-like"/>
    <property type="match status" value="1"/>
</dbReference>
<feature type="chain" id="PRO_5032307058" description="C-type lectin domain-containing protein" evidence="1">
    <location>
        <begin position="25"/>
        <end position="270"/>
    </location>
</feature>
<dbReference type="CDD" id="cd00037">
    <property type="entry name" value="CLECT"/>
    <property type="match status" value="1"/>
</dbReference>
<sequence>MNSLIKRVIICLGFLLNQILFTNSDLFSSAFMAKNYHILDNNSLLFKEFIKNKFFCLQACLMDIQCYYAKYDKNECSLFTIEAKIDPISLSDKKIYQKIINELLDEDIGMLPIQNLFLENCSNMDVYWSLTTNSCLPCKTGFMKYSEYPNICYHNVSEWKSFDESKTYCESKDAFLLRPKTKKERIFFAQKFPNLRAFVDSKITSVGKKYKWPDGSYVFGFSFWQPDNWQPFKPRRWWILWENFLEILSNGNFNDVSINHKNELTICQHN</sequence>
<gene>
    <name evidence="3" type="ORF">OXX778_LOCUS10138</name>
</gene>
<reference evidence="3" key="1">
    <citation type="submission" date="2021-02" db="EMBL/GenBank/DDBJ databases">
        <authorList>
            <person name="Nowell W R."/>
        </authorList>
    </citation>
    <scope>NUCLEOTIDE SEQUENCE</scope>
    <source>
        <strain evidence="3">Ploen Becks lab</strain>
    </source>
</reference>
<proteinExistence type="predicted"/>
<dbReference type="InterPro" id="IPR016187">
    <property type="entry name" value="CTDL_fold"/>
</dbReference>
<evidence type="ECO:0000256" key="1">
    <source>
        <dbReference type="SAM" id="SignalP"/>
    </source>
</evidence>
<evidence type="ECO:0000259" key="2">
    <source>
        <dbReference type="PROSITE" id="PS50041"/>
    </source>
</evidence>